<accession>A0AB35Y9L8</accession>
<gene>
    <name evidence="2" type="ORF">WF834_03605</name>
</gene>
<organism evidence="2 3">
    <name type="scientific">Faecalibacterium wellingii</name>
    <dbReference type="NCBI Taxonomy" id="2929491"/>
    <lineage>
        <taxon>Bacteria</taxon>
        <taxon>Bacillati</taxon>
        <taxon>Bacillota</taxon>
        <taxon>Clostridia</taxon>
        <taxon>Eubacteriales</taxon>
        <taxon>Oscillospiraceae</taxon>
        <taxon>Faecalibacterium</taxon>
    </lineage>
</organism>
<reference evidence="2" key="1">
    <citation type="submission" date="2024-03" db="EMBL/GenBank/DDBJ databases">
        <authorList>
            <person name="Plomp N."/>
            <person name="Harmsen H.J."/>
        </authorList>
    </citation>
    <scope>NUCLEOTIDE SEQUENCE</scope>
    <source>
        <strain evidence="2">HTF-128</strain>
    </source>
</reference>
<feature type="region of interest" description="Disordered" evidence="1">
    <location>
        <begin position="1"/>
        <end position="96"/>
    </location>
</feature>
<sequence length="96" mass="10938">MFKILEKLTAKNKKQDDIRMPSHLSAAEQKQVQTVIDRARGDSTVPHSAQDSMDDRGNDDPDREKTTEKPSVLAELRDRVGRIPPMTHRDDEEVTL</sequence>
<evidence type="ECO:0008006" key="4">
    <source>
        <dbReference type="Google" id="ProtNLM"/>
    </source>
</evidence>
<protein>
    <recommendedName>
        <fullName evidence="4">DUF4316 domain-containing protein</fullName>
    </recommendedName>
</protein>
<proteinExistence type="predicted"/>
<dbReference type="RefSeq" id="WP_339394931.1">
    <property type="nucleotide sequence ID" value="NZ_JBBFGL010000003.1"/>
</dbReference>
<evidence type="ECO:0000256" key="1">
    <source>
        <dbReference type="SAM" id="MobiDB-lite"/>
    </source>
</evidence>
<name>A0AB35Y9L8_9FIRM</name>
<feature type="compositionally biased region" description="Basic and acidic residues" evidence="1">
    <location>
        <begin position="75"/>
        <end position="96"/>
    </location>
</feature>
<evidence type="ECO:0000313" key="3">
    <source>
        <dbReference type="Proteomes" id="UP001373196"/>
    </source>
</evidence>
<dbReference type="AlphaFoldDB" id="A0AB35Y9L8"/>
<dbReference type="Proteomes" id="UP001373196">
    <property type="component" value="Unassembled WGS sequence"/>
</dbReference>
<feature type="compositionally biased region" description="Basic and acidic residues" evidence="1">
    <location>
        <begin position="1"/>
        <end position="20"/>
    </location>
</feature>
<feature type="compositionally biased region" description="Basic and acidic residues" evidence="1">
    <location>
        <begin position="53"/>
        <end position="68"/>
    </location>
</feature>
<evidence type="ECO:0000313" key="2">
    <source>
        <dbReference type="EMBL" id="MEJ5195268.1"/>
    </source>
</evidence>
<dbReference type="EMBL" id="JBBFGL010000003">
    <property type="protein sequence ID" value="MEJ5195268.1"/>
    <property type="molecule type" value="Genomic_DNA"/>
</dbReference>
<comment type="caution">
    <text evidence="2">The sequence shown here is derived from an EMBL/GenBank/DDBJ whole genome shotgun (WGS) entry which is preliminary data.</text>
</comment>